<evidence type="ECO:0000313" key="2">
    <source>
        <dbReference type="Proteomes" id="UP001281147"/>
    </source>
</evidence>
<name>A0ACC3MDM9_9PEZI</name>
<comment type="caution">
    <text evidence="1">The sequence shown here is derived from an EMBL/GenBank/DDBJ whole genome shotgun (WGS) entry which is preliminary data.</text>
</comment>
<proteinExistence type="predicted"/>
<dbReference type="Proteomes" id="UP001281147">
    <property type="component" value="Unassembled WGS sequence"/>
</dbReference>
<organism evidence="1 2">
    <name type="scientific">Vermiconidia calcicola</name>
    <dbReference type="NCBI Taxonomy" id="1690605"/>
    <lineage>
        <taxon>Eukaryota</taxon>
        <taxon>Fungi</taxon>
        <taxon>Dikarya</taxon>
        <taxon>Ascomycota</taxon>
        <taxon>Pezizomycotina</taxon>
        <taxon>Dothideomycetes</taxon>
        <taxon>Dothideomycetidae</taxon>
        <taxon>Mycosphaerellales</taxon>
        <taxon>Extremaceae</taxon>
        <taxon>Vermiconidia</taxon>
    </lineage>
</organism>
<accession>A0ACC3MDM9</accession>
<evidence type="ECO:0000313" key="1">
    <source>
        <dbReference type="EMBL" id="KAK3686589.1"/>
    </source>
</evidence>
<keyword evidence="2" id="KW-1185">Reference proteome</keyword>
<protein>
    <submittedName>
        <fullName evidence="1">Uncharacterized protein</fullName>
    </submittedName>
</protein>
<gene>
    <name evidence="1" type="ORF">LTR37_019650</name>
</gene>
<reference evidence="1" key="1">
    <citation type="submission" date="2023-07" db="EMBL/GenBank/DDBJ databases">
        <title>Black Yeasts Isolated from many extreme environments.</title>
        <authorList>
            <person name="Coleine C."/>
            <person name="Stajich J.E."/>
            <person name="Selbmann L."/>
        </authorList>
    </citation>
    <scope>NUCLEOTIDE SEQUENCE</scope>
    <source>
        <strain evidence="1">CCFEE 5714</strain>
    </source>
</reference>
<sequence>MQPATNVAIRASGTGIDKYPAKAHAQRVADKLKLNNGLILLKAAKQQFYPGSDQPVPFRQERAFYYLTGCNEPDSFVTYETAKDKLTLWLPEPAGKGRRVFYDGRGSTKQEALEKYDVDEVKVIHGPGPKKTNLRKLFSDHHETGGEFAFFKMPVKLIGKPLRLKMKERRKFGLRAALNQCRIIKDEHEVKLIRKANEVSAEAHKNVMKQLAYLKSEAEVEAVFLGTCLAHRAKDQAYGPICGSGSNAGQLHYTKNDRDFGKSQLLLVDAGAQWQQYASDVTRTMPLNSKFWPSEEAEAVYTWVARIQEECIAQLRPGKKFIEVAFYAVHRAIDALLDMGILKGDKMEIFHAGTVLAFFPHGLGHHLGLDVHDVPPAQLTGSIRQVKKNGPKKNGPKKNVGKKAGPKKNGEKKDAEKKSGNESDWEVLEKEQAPSGIQISGPSGNIGIKNVDNKKPGPKKAGPKAAAQQKKQSAAAKKPAGPADPRFKGIQAAYRAFCADNEAIFPQFLSQKPMHYSIAPKRCFGPNAPMAPALKAGMVVTVEPGLYFNKFILNARYLKDEKHAKFINKEVLDKFMDVGGVRIEDNILITKDGYENLTTAPKGEEMLKLIKRN</sequence>
<dbReference type="EMBL" id="JAUTXU010000311">
    <property type="protein sequence ID" value="KAK3686589.1"/>
    <property type="molecule type" value="Genomic_DNA"/>
</dbReference>